<proteinExistence type="predicted"/>
<protein>
    <recommendedName>
        <fullName evidence="4">N-acetyl-1-D-myo-inositol-2-amino-2-deoxy-alpha-D-glucopyranoside deacetylase</fullName>
        <ecNumber evidence="4">3.5.1.103</ecNumber>
    </recommendedName>
</protein>
<keyword evidence="3" id="KW-0862">Zinc</keyword>
<dbReference type="EMBL" id="QOUI01000010">
    <property type="protein sequence ID" value="RCK68614.1"/>
    <property type="molecule type" value="Genomic_DNA"/>
</dbReference>
<keyword evidence="6" id="KW-1185">Reference proteome</keyword>
<sequence length="294" mass="31662">MFVHAHPDDESSQTSATMARYAAEGAQVTLVTCTLGERGEIVSDELSHLSPGEELGRHRVGELAEAMAVLGVTDFVRLGGDGAYHDSGMVDGEDGMATVGAELDPRAFWLADLREAAEHLVALIRDRRPQVLVTYDQIGGYGHPDHVQAHRVATYAVALAGVPSFRRDLGEAWAVPRVLWSAMSASAMKRAVERVRESGGDLGDLGAFDLDNPPPMLIPDEDLAVRVDGTPWAEQKAAALAAHRSQVSLEDPFWRIFTTGTGWADEYYRLAQGVPFPDGVTGDGLADDLFAGLR</sequence>
<organism evidence="5 6">
    <name type="scientific">Desertihabitans brevis</name>
    <dbReference type="NCBI Taxonomy" id="2268447"/>
    <lineage>
        <taxon>Bacteria</taxon>
        <taxon>Bacillati</taxon>
        <taxon>Actinomycetota</taxon>
        <taxon>Actinomycetes</taxon>
        <taxon>Propionibacteriales</taxon>
        <taxon>Propionibacteriaceae</taxon>
        <taxon>Desertihabitans</taxon>
    </lineage>
</organism>
<dbReference type="SUPFAM" id="SSF102588">
    <property type="entry name" value="LmbE-like"/>
    <property type="match status" value="1"/>
</dbReference>
<dbReference type="GO" id="GO:0035595">
    <property type="term" value="F:N-acetylglucosaminylinositol deacetylase activity"/>
    <property type="evidence" value="ECO:0007669"/>
    <property type="project" value="UniProtKB-EC"/>
</dbReference>
<dbReference type="InterPro" id="IPR003737">
    <property type="entry name" value="GlcNAc_PI_deacetylase-related"/>
</dbReference>
<keyword evidence="1" id="KW-0479">Metal-binding</keyword>
<evidence type="ECO:0000313" key="5">
    <source>
        <dbReference type="EMBL" id="RCK68614.1"/>
    </source>
</evidence>
<reference evidence="5 6" key="1">
    <citation type="submission" date="2018-07" db="EMBL/GenBank/DDBJ databases">
        <title>Desertimonas flava gen. nov. sp. nov.</title>
        <authorList>
            <person name="Liu S."/>
        </authorList>
    </citation>
    <scope>NUCLEOTIDE SEQUENCE [LARGE SCALE GENOMIC DNA]</scope>
    <source>
        <strain evidence="5 6">16Sb5-5</strain>
    </source>
</reference>
<evidence type="ECO:0000256" key="2">
    <source>
        <dbReference type="ARBA" id="ARBA00022801"/>
    </source>
</evidence>
<dbReference type="GO" id="GO:0010125">
    <property type="term" value="P:mycothiol biosynthetic process"/>
    <property type="evidence" value="ECO:0007669"/>
    <property type="project" value="UniProtKB-UniRule"/>
</dbReference>
<evidence type="ECO:0000256" key="4">
    <source>
        <dbReference type="NCBIfam" id="TIGR03445"/>
    </source>
</evidence>
<evidence type="ECO:0000313" key="6">
    <source>
        <dbReference type="Proteomes" id="UP000252770"/>
    </source>
</evidence>
<dbReference type="EC" id="3.5.1.103" evidence="4"/>
<accession>A0A367YS00</accession>
<dbReference type="GO" id="GO:0046872">
    <property type="term" value="F:metal ion binding"/>
    <property type="evidence" value="ECO:0007669"/>
    <property type="project" value="UniProtKB-KW"/>
</dbReference>
<name>A0A367YS00_9ACTN</name>
<dbReference type="PANTHER" id="PTHR12993">
    <property type="entry name" value="N-ACETYLGLUCOSAMINYL-PHOSPHATIDYLINOSITOL DE-N-ACETYLASE-RELATED"/>
    <property type="match status" value="1"/>
</dbReference>
<evidence type="ECO:0000256" key="3">
    <source>
        <dbReference type="ARBA" id="ARBA00022833"/>
    </source>
</evidence>
<gene>
    <name evidence="5" type="primary">mshB</name>
    <name evidence="5" type="ORF">DT076_15420</name>
</gene>
<dbReference type="NCBIfam" id="TIGR03445">
    <property type="entry name" value="mycothiol_MshB"/>
    <property type="match status" value="1"/>
</dbReference>
<dbReference type="Pfam" id="PF02585">
    <property type="entry name" value="PIG-L"/>
    <property type="match status" value="1"/>
</dbReference>
<evidence type="ECO:0000256" key="1">
    <source>
        <dbReference type="ARBA" id="ARBA00022723"/>
    </source>
</evidence>
<dbReference type="AlphaFoldDB" id="A0A367YS00"/>
<dbReference type="InterPro" id="IPR024078">
    <property type="entry name" value="LmbE-like_dom_sf"/>
</dbReference>
<dbReference type="Proteomes" id="UP000252770">
    <property type="component" value="Unassembled WGS sequence"/>
</dbReference>
<keyword evidence="2 5" id="KW-0378">Hydrolase</keyword>
<dbReference type="InterPro" id="IPR017810">
    <property type="entry name" value="Mycothiol_biosynthesis_MshB"/>
</dbReference>
<dbReference type="PANTHER" id="PTHR12993:SF26">
    <property type="entry name" value="1D-MYO-INOSITOL 2-ACETAMIDO-2-DEOXY-ALPHA-D-GLUCOPYRANOSIDE DEACETYLASE"/>
    <property type="match status" value="1"/>
</dbReference>
<comment type="caution">
    <text evidence="5">The sequence shown here is derived from an EMBL/GenBank/DDBJ whole genome shotgun (WGS) entry which is preliminary data.</text>
</comment>
<dbReference type="Gene3D" id="3.40.50.10320">
    <property type="entry name" value="LmbE-like"/>
    <property type="match status" value="1"/>
</dbReference>